<dbReference type="PANTHER" id="PTHR40394:SF2">
    <property type="entry name" value="QUINOL:CYTOCHROME C OXIDOREDUCTASE MEMBRANE PROTEIN"/>
    <property type="match status" value="1"/>
</dbReference>
<keyword evidence="1" id="KW-0472">Membrane</keyword>
<accession>A0ABR9GBX4</accession>
<name>A0ABR9GBX4_9GAMM</name>
<proteinExistence type="predicted"/>
<feature type="transmembrane region" description="Helical" evidence="1">
    <location>
        <begin position="57"/>
        <end position="79"/>
    </location>
</feature>
<comment type="caution">
    <text evidence="2">The sequence shown here is derived from an EMBL/GenBank/DDBJ whole genome shotgun (WGS) entry which is preliminary data.</text>
</comment>
<evidence type="ECO:0000256" key="1">
    <source>
        <dbReference type="SAM" id="Phobius"/>
    </source>
</evidence>
<organism evidence="2 3">
    <name type="scientific">Dyella acidiphila</name>
    <dbReference type="NCBI Taxonomy" id="2775866"/>
    <lineage>
        <taxon>Bacteria</taxon>
        <taxon>Pseudomonadati</taxon>
        <taxon>Pseudomonadota</taxon>
        <taxon>Gammaproteobacteria</taxon>
        <taxon>Lysobacterales</taxon>
        <taxon>Rhodanobacteraceae</taxon>
        <taxon>Dyella</taxon>
    </lineage>
</organism>
<dbReference type="EMBL" id="JACZZA010000008">
    <property type="protein sequence ID" value="MBE1161535.1"/>
    <property type="molecule type" value="Genomic_DNA"/>
</dbReference>
<dbReference type="PANTHER" id="PTHR40394">
    <property type="entry name" value="LIPOPROTEIN-RELATED"/>
    <property type="match status" value="1"/>
</dbReference>
<protein>
    <submittedName>
        <fullName evidence="2">DUF3341 domain-containing protein</fullName>
    </submittedName>
</protein>
<reference evidence="2 3" key="1">
    <citation type="submission" date="2020-09" db="EMBL/GenBank/DDBJ databases">
        <title>Dyella sp. 7MK23 isolated from forest soil.</title>
        <authorList>
            <person name="Fu J."/>
        </authorList>
    </citation>
    <scope>NUCLEOTIDE SEQUENCE [LARGE SCALE GENOMIC DNA]</scope>
    <source>
        <strain evidence="2 3">7MK23</strain>
    </source>
</reference>
<dbReference type="Proteomes" id="UP000651010">
    <property type="component" value="Unassembled WGS sequence"/>
</dbReference>
<keyword evidence="1" id="KW-1133">Transmembrane helix</keyword>
<dbReference type="Pfam" id="PF11821">
    <property type="entry name" value="ActD"/>
    <property type="match status" value="1"/>
</dbReference>
<dbReference type="InterPro" id="IPR021776">
    <property type="entry name" value="ActD"/>
</dbReference>
<evidence type="ECO:0000313" key="2">
    <source>
        <dbReference type="EMBL" id="MBE1161535.1"/>
    </source>
</evidence>
<sequence>MSDKVEHYGCMALFGTGSALIEAVRTLQARGYRELEVYTPCKLDELDRLLQPPSHRVAWAAFAGGAIGGIGTLALEYYAAVISYPIRVGGRPFASWPAFIPPALEMTFLFAAGAAVLAMLIGNRLPQWYHPVFHVERFVRVSQDEFALVVNAQSGEDTEHILGLLRSLHPLSIDQVPR</sequence>
<evidence type="ECO:0000313" key="3">
    <source>
        <dbReference type="Proteomes" id="UP000651010"/>
    </source>
</evidence>
<gene>
    <name evidence="2" type="ORF">IGX34_14215</name>
</gene>
<keyword evidence="1" id="KW-0812">Transmembrane</keyword>
<feature type="transmembrane region" description="Helical" evidence="1">
    <location>
        <begin position="99"/>
        <end position="121"/>
    </location>
</feature>
<keyword evidence="3" id="KW-1185">Reference proteome</keyword>
<dbReference type="RefSeq" id="WP_192556377.1">
    <property type="nucleotide sequence ID" value="NZ_JACZZA010000008.1"/>
</dbReference>